<keyword evidence="5" id="KW-1185">Reference proteome</keyword>
<proteinExistence type="predicted"/>
<evidence type="ECO:0000313" key="5">
    <source>
        <dbReference type="Proteomes" id="UP000294575"/>
    </source>
</evidence>
<sequence length="160" mass="17117">MSIQIFTTGGTFDKLYHDALSEFSIGEPMAGPLLADAGVNFDYQITSLLKKDSLEFTDSDRELLARHVRQAAGDKILVIHGTDTMTHSAAALGGVPGKTVVFTGAMLPARMLHSDAPFNLGFALGALQCLPAGVYIAMNGQIFNAGQVQKNRAQSRFESL</sequence>
<dbReference type="Proteomes" id="UP000294575">
    <property type="component" value="Unassembled WGS sequence"/>
</dbReference>
<dbReference type="PROSITE" id="PS51732">
    <property type="entry name" value="ASN_GLN_ASE_3"/>
    <property type="match status" value="1"/>
</dbReference>
<reference evidence="4 5" key="1">
    <citation type="submission" date="2019-03" db="EMBL/GenBank/DDBJ databases">
        <title>Genomic Encyclopedia of Type Strains, Phase IV (KMG-IV): sequencing the most valuable type-strain genomes for metagenomic binning, comparative biology and taxonomic classification.</title>
        <authorList>
            <person name="Goeker M."/>
        </authorList>
    </citation>
    <scope>NUCLEOTIDE SEQUENCE [LARGE SCALE GENOMIC DNA]</scope>
    <source>
        <strain evidence="4 5">DSM 28679</strain>
    </source>
</reference>
<organism evidence="4 5">
    <name type="scientific">Thiopseudomonas denitrificans</name>
    <dbReference type="NCBI Taxonomy" id="1501432"/>
    <lineage>
        <taxon>Bacteria</taxon>
        <taxon>Pseudomonadati</taxon>
        <taxon>Pseudomonadota</taxon>
        <taxon>Gammaproteobacteria</taxon>
        <taxon>Pseudomonadales</taxon>
        <taxon>Pseudomonadaceae</taxon>
        <taxon>Thiopseudomonas</taxon>
    </lineage>
</organism>
<dbReference type="Gene3D" id="3.40.50.1170">
    <property type="entry name" value="L-asparaginase, N-terminal domain"/>
    <property type="match status" value="1"/>
</dbReference>
<dbReference type="EMBL" id="SNYK01000002">
    <property type="protein sequence ID" value="TDQ39471.1"/>
    <property type="molecule type" value="Genomic_DNA"/>
</dbReference>
<dbReference type="PANTHER" id="PTHR11707">
    <property type="entry name" value="L-ASPARAGINASE"/>
    <property type="match status" value="1"/>
</dbReference>
<evidence type="ECO:0000256" key="1">
    <source>
        <dbReference type="PIRSR" id="PIRSR001220-1"/>
    </source>
</evidence>
<dbReference type="PIRSF" id="PIRSF500176">
    <property type="entry name" value="L_ASNase"/>
    <property type="match status" value="1"/>
</dbReference>
<dbReference type="InterPro" id="IPR027474">
    <property type="entry name" value="L-asparaginase_N"/>
</dbReference>
<dbReference type="SUPFAM" id="SSF53774">
    <property type="entry name" value="Glutaminase/Asparaginase"/>
    <property type="match status" value="1"/>
</dbReference>
<feature type="active site" description="O-isoaspartyl threonine intermediate" evidence="1">
    <location>
        <position position="11"/>
    </location>
</feature>
<dbReference type="GO" id="GO:0004067">
    <property type="term" value="F:asparaginase activity"/>
    <property type="evidence" value="ECO:0007669"/>
    <property type="project" value="UniProtKB-UniRule"/>
</dbReference>
<dbReference type="PRINTS" id="PR00139">
    <property type="entry name" value="ASNGLNASE"/>
</dbReference>
<accession>A0A4R6U0K9</accession>
<dbReference type="OrthoDB" id="9788068at2"/>
<protein>
    <submittedName>
        <fullName evidence="4">L-asparaginase</fullName>
    </submittedName>
</protein>
<evidence type="ECO:0000259" key="3">
    <source>
        <dbReference type="Pfam" id="PF00710"/>
    </source>
</evidence>
<dbReference type="Pfam" id="PF00710">
    <property type="entry name" value="Asparaginase"/>
    <property type="match status" value="1"/>
</dbReference>
<dbReference type="PIRSF" id="PIRSF001220">
    <property type="entry name" value="L-ASNase_gatD"/>
    <property type="match status" value="1"/>
</dbReference>
<feature type="domain" description="L-asparaginase N-terminal" evidence="3">
    <location>
        <begin position="3"/>
        <end position="155"/>
    </location>
</feature>
<comment type="caution">
    <text evidence="4">The sequence shown here is derived from an EMBL/GenBank/DDBJ whole genome shotgun (WGS) entry which is preliminary data.</text>
</comment>
<feature type="binding site" evidence="2">
    <location>
        <position position="59"/>
    </location>
    <ligand>
        <name>substrate</name>
    </ligand>
</feature>
<evidence type="ECO:0000256" key="2">
    <source>
        <dbReference type="PIRSR" id="PIRSR001220-2"/>
    </source>
</evidence>
<dbReference type="InterPro" id="IPR006034">
    <property type="entry name" value="Asparaginase/glutaminase-like"/>
</dbReference>
<dbReference type="InterPro" id="IPR037152">
    <property type="entry name" value="L-asparaginase_N_sf"/>
</dbReference>
<dbReference type="InterPro" id="IPR036152">
    <property type="entry name" value="Asp/glu_Ase-like_sf"/>
</dbReference>
<feature type="binding site" evidence="2">
    <location>
        <begin position="82"/>
        <end position="83"/>
    </location>
    <ligand>
        <name>substrate</name>
    </ligand>
</feature>
<gene>
    <name evidence="4" type="ORF">DFQ45_102165</name>
</gene>
<name>A0A4R6U0K9_9GAMM</name>
<dbReference type="AlphaFoldDB" id="A0A4R6U0K9"/>
<dbReference type="RefSeq" id="WP_101497400.1">
    <property type="nucleotide sequence ID" value="NZ_LNJZ01000009.1"/>
</dbReference>
<evidence type="ECO:0000313" key="4">
    <source>
        <dbReference type="EMBL" id="TDQ39471.1"/>
    </source>
</evidence>
<dbReference type="PANTHER" id="PTHR11707:SF28">
    <property type="entry name" value="60 KDA LYSOPHOSPHOLIPASE"/>
    <property type="match status" value="1"/>
</dbReference>